<feature type="compositionally biased region" description="Low complexity" evidence="8">
    <location>
        <begin position="165"/>
        <end position="174"/>
    </location>
</feature>
<keyword evidence="5" id="KW-0238">DNA-binding</keyword>
<evidence type="ECO:0000259" key="9">
    <source>
        <dbReference type="Pfam" id="PF04542"/>
    </source>
</evidence>
<dbReference type="Gene3D" id="1.10.1740.10">
    <property type="match status" value="1"/>
</dbReference>
<dbReference type="InterPro" id="IPR014284">
    <property type="entry name" value="RNA_pol_sigma-70_dom"/>
</dbReference>
<dbReference type="InterPro" id="IPR016032">
    <property type="entry name" value="Sig_transdc_resp-reg_C-effctor"/>
</dbReference>
<dbReference type="Pfam" id="PF04542">
    <property type="entry name" value="Sigma70_r2"/>
    <property type="match status" value="1"/>
</dbReference>
<evidence type="ECO:0000256" key="1">
    <source>
        <dbReference type="ARBA" id="ARBA00007788"/>
    </source>
</evidence>
<dbReference type="InterPro" id="IPR013325">
    <property type="entry name" value="RNA_pol_sigma_r2"/>
</dbReference>
<sequence length="189" mass="22023">MLNQLNCLLEKAKSGDECSFKILFEEYQGVVFTIKKKYFIRIFDTDDWLQEGRIALNDAIMSYEQNQKVSFGLYFKIIFEHRIQGQLRKQEAKKRKVEKNIIPIDTVGLDSVSSTLFYHEYVDEALIMHETLENLEAQLSPFEAQVFMKYMKSVEISDIAKGLGRSPSSVSRSLSRAKRKIKNELSYQE</sequence>
<protein>
    <recommendedName>
        <fullName evidence="2">RNA polymerase sigma factor SigS</fullName>
    </recommendedName>
</protein>
<dbReference type="Proteomes" id="UP000664601">
    <property type="component" value="Unassembled WGS sequence"/>
</dbReference>
<dbReference type="SUPFAM" id="SSF88946">
    <property type="entry name" value="Sigma2 domain of RNA polymerase sigma factors"/>
    <property type="match status" value="1"/>
</dbReference>
<dbReference type="NCBIfam" id="TIGR02937">
    <property type="entry name" value="sigma70-ECF"/>
    <property type="match status" value="1"/>
</dbReference>
<evidence type="ECO:0000313" key="11">
    <source>
        <dbReference type="Proteomes" id="UP000664601"/>
    </source>
</evidence>
<comment type="caution">
    <text evidence="10">The sequence shown here is derived from an EMBL/GenBank/DDBJ whole genome shotgun (WGS) entry which is preliminary data.</text>
</comment>
<keyword evidence="6" id="KW-0804">Transcription</keyword>
<dbReference type="InterPro" id="IPR007627">
    <property type="entry name" value="RNA_pol_sigma70_r2"/>
</dbReference>
<name>A0ABS3LDR5_9ENTE</name>
<reference evidence="10 11" key="1">
    <citation type="submission" date="2021-03" db="EMBL/GenBank/DDBJ databases">
        <title>Enterococcal diversity collection.</title>
        <authorList>
            <person name="Gilmore M.S."/>
            <person name="Schwartzman J."/>
            <person name="Van Tyne D."/>
            <person name="Martin M."/>
            <person name="Earl A.M."/>
            <person name="Manson A.L."/>
            <person name="Straub T."/>
            <person name="Salamzade R."/>
            <person name="Saavedra J."/>
            <person name="Lebreton F."/>
            <person name="Prichula J."/>
            <person name="Schaufler K."/>
            <person name="Gaca A."/>
            <person name="Sgardioli B."/>
            <person name="Wagenaar J."/>
            <person name="Strong T."/>
        </authorList>
    </citation>
    <scope>NUCLEOTIDE SEQUENCE [LARGE SCALE GENOMIC DNA]</scope>
    <source>
        <strain evidence="10 11">669A</strain>
    </source>
</reference>
<dbReference type="RefSeq" id="WP_207674764.1">
    <property type="nucleotide sequence ID" value="NZ_JAFREM010000027.1"/>
</dbReference>
<evidence type="ECO:0000256" key="5">
    <source>
        <dbReference type="ARBA" id="ARBA00023125"/>
    </source>
</evidence>
<accession>A0ABS3LDR5</accession>
<comment type="function">
    <text evidence="7">Sigma factors are initiation factors that promote the attachment of RNA polymerase to specific initiation sites and are then released. Sigma-S contributes to the protection against external stress, thus playing a role in cellular fitness and survival.</text>
</comment>
<gene>
    <name evidence="10" type="ORF">JZO70_16455</name>
</gene>
<evidence type="ECO:0000256" key="6">
    <source>
        <dbReference type="ARBA" id="ARBA00023163"/>
    </source>
</evidence>
<evidence type="ECO:0000256" key="7">
    <source>
        <dbReference type="ARBA" id="ARBA00024701"/>
    </source>
</evidence>
<keyword evidence="4" id="KW-0731">Sigma factor</keyword>
<keyword evidence="11" id="KW-1185">Reference proteome</keyword>
<feature type="region of interest" description="Disordered" evidence="8">
    <location>
        <begin position="162"/>
        <end position="189"/>
    </location>
</feature>
<feature type="domain" description="RNA polymerase sigma-70 region 2" evidence="9">
    <location>
        <begin position="23"/>
        <end position="91"/>
    </location>
</feature>
<proteinExistence type="inferred from homology"/>
<evidence type="ECO:0000256" key="8">
    <source>
        <dbReference type="SAM" id="MobiDB-lite"/>
    </source>
</evidence>
<comment type="similarity">
    <text evidence="1">Belongs to the sigma-70 factor family.</text>
</comment>
<dbReference type="EMBL" id="JAFREM010000027">
    <property type="protein sequence ID" value="MBO1307768.1"/>
    <property type="molecule type" value="Genomic_DNA"/>
</dbReference>
<evidence type="ECO:0000256" key="2">
    <source>
        <dbReference type="ARBA" id="ARBA00021245"/>
    </source>
</evidence>
<dbReference type="SUPFAM" id="SSF46894">
    <property type="entry name" value="C-terminal effector domain of the bipartite response regulators"/>
    <property type="match status" value="1"/>
</dbReference>
<evidence type="ECO:0000256" key="3">
    <source>
        <dbReference type="ARBA" id="ARBA00023015"/>
    </source>
</evidence>
<keyword evidence="3" id="KW-0805">Transcription regulation</keyword>
<evidence type="ECO:0000256" key="4">
    <source>
        <dbReference type="ARBA" id="ARBA00023082"/>
    </source>
</evidence>
<dbReference type="PANTHER" id="PTHR30385">
    <property type="entry name" value="SIGMA FACTOR F FLAGELLAR"/>
    <property type="match status" value="1"/>
</dbReference>
<organism evidence="10 11">
    <name type="scientific">Candidatus Enterococcus moelleringii</name>
    <dbReference type="NCBI Taxonomy" id="2815325"/>
    <lineage>
        <taxon>Bacteria</taxon>
        <taxon>Bacillati</taxon>
        <taxon>Bacillota</taxon>
        <taxon>Bacilli</taxon>
        <taxon>Lactobacillales</taxon>
        <taxon>Enterococcaceae</taxon>
        <taxon>Enterococcus</taxon>
    </lineage>
</organism>
<evidence type="ECO:0000313" key="10">
    <source>
        <dbReference type="EMBL" id="MBO1307768.1"/>
    </source>
</evidence>